<dbReference type="Gene3D" id="2.130.10.10">
    <property type="entry name" value="YVTN repeat-like/Quinoprotein amine dehydrogenase"/>
    <property type="match status" value="1"/>
</dbReference>
<dbReference type="Proteomes" id="UP000199207">
    <property type="component" value="Unassembled WGS sequence"/>
</dbReference>
<dbReference type="OrthoDB" id="3394166at2"/>
<dbReference type="InterPro" id="IPR011047">
    <property type="entry name" value="Quinoprotein_ADH-like_sf"/>
</dbReference>
<dbReference type="InterPro" id="IPR015943">
    <property type="entry name" value="WD40/YVTN_repeat-like_dom_sf"/>
</dbReference>
<dbReference type="SUPFAM" id="SSF50998">
    <property type="entry name" value="Quinoprotein alcohol dehydrogenase-like"/>
    <property type="match status" value="1"/>
</dbReference>
<organism evidence="3 4">
    <name type="scientific">Streptomyces aidingensis</name>
    <dbReference type="NCBI Taxonomy" id="910347"/>
    <lineage>
        <taxon>Bacteria</taxon>
        <taxon>Bacillati</taxon>
        <taxon>Actinomycetota</taxon>
        <taxon>Actinomycetes</taxon>
        <taxon>Kitasatosporales</taxon>
        <taxon>Streptomycetaceae</taxon>
        <taxon>Streptomyces</taxon>
    </lineage>
</organism>
<feature type="chain" id="PRO_5011646746" evidence="2">
    <location>
        <begin position="37"/>
        <end position="426"/>
    </location>
</feature>
<keyword evidence="2" id="KW-0732">Signal</keyword>
<evidence type="ECO:0000256" key="2">
    <source>
        <dbReference type="SAM" id="SignalP"/>
    </source>
</evidence>
<protein>
    <submittedName>
        <fullName evidence="3">PQQ-like domain-containing protein</fullName>
    </submittedName>
</protein>
<dbReference type="AlphaFoldDB" id="A0A1I1N1F9"/>
<evidence type="ECO:0000313" key="3">
    <source>
        <dbReference type="EMBL" id="SFC91481.1"/>
    </source>
</evidence>
<keyword evidence="4" id="KW-1185">Reference proteome</keyword>
<evidence type="ECO:0000256" key="1">
    <source>
        <dbReference type="SAM" id="MobiDB-lite"/>
    </source>
</evidence>
<gene>
    <name evidence="3" type="ORF">SAMN05421773_107183</name>
</gene>
<evidence type="ECO:0000313" key="4">
    <source>
        <dbReference type="Proteomes" id="UP000199207"/>
    </source>
</evidence>
<dbReference type="EMBL" id="FOLM01000007">
    <property type="protein sequence ID" value="SFC91481.1"/>
    <property type="molecule type" value="Genomic_DNA"/>
</dbReference>
<name>A0A1I1N1F9_9ACTN</name>
<feature type="signal peptide" evidence="2">
    <location>
        <begin position="1"/>
        <end position="36"/>
    </location>
</feature>
<dbReference type="PROSITE" id="PS51257">
    <property type="entry name" value="PROKAR_LIPOPROTEIN"/>
    <property type="match status" value="1"/>
</dbReference>
<feature type="region of interest" description="Disordered" evidence="1">
    <location>
        <begin position="31"/>
        <end position="70"/>
    </location>
</feature>
<proteinExistence type="predicted"/>
<accession>A0A1I1N1F9</accession>
<reference evidence="3 4" key="1">
    <citation type="submission" date="2016-10" db="EMBL/GenBank/DDBJ databases">
        <authorList>
            <person name="de Groot N.N."/>
        </authorList>
    </citation>
    <scope>NUCLEOTIDE SEQUENCE [LARGE SCALE GENOMIC DNA]</scope>
    <source>
        <strain evidence="3 4">CGMCC 4.5739</strain>
    </source>
</reference>
<sequence>MRRCAISPARSRLRFLAAAVLLGLMAVGCGSGTEEASPKPEPEAPQQSASGAPGETSQAAPGSWPLDVSHGERFSSDGEVLLVTDELLENGFTVGVTYTSYSLADGAQLAGPTELDPPPPRCGTESVVRSDGTHVVLDTYTVETPAQGLEPASEEVFLRAVDAHTLDTLWTSPYEGGWCHGVDVLAGPRFAVESGSDGAQHVVLTTPVGVNQSSNGVIVDLDNGEMTHPDSGTERFLGAAGAWVLAELPGDTLGVVDPATLEVHGRIENYCCLDAIERHRYAVAGGLLVAPGADEAVMPLAAWSLPTAEPEWSGTEVGAGVAAVEPESGLVIRGSAARNEHGDALLYPSAASAVDPSTGSELWGPLGDEYCGVLNGEVLVEANDQLVGLDPATGEQLWYEPDRDRCPTVLPGLVIHYGGDAVVELP</sequence>